<dbReference type="EMBL" id="BLLK01000022">
    <property type="protein sequence ID" value="GFH46350.1"/>
    <property type="molecule type" value="Genomic_DNA"/>
</dbReference>
<organism evidence="1 2">
    <name type="scientific">Chaetoceros tenuissimus</name>
    <dbReference type="NCBI Taxonomy" id="426638"/>
    <lineage>
        <taxon>Eukaryota</taxon>
        <taxon>Sar</taxon>
        <taxon>Stramenopiles</taxon>
        <taxon>Ochrophyta</taxon>
        <taxon>Bacillariophyta</taxon>
        <taxon>Coscinodiscophyceae</taxon>
        <taxon>Chaetocerotophycidae</taxon>
        <taxon>Chaetocerotales</taxon>
        <taxon>Chaetocerotaceae</taxon>
        <taxon>Chaetoceros</taxon>
    </lineage>
</organism>
<name>A0AAD3CKJ0_9STRA</name>
<protein>
    <recommendedName>
        <fullName evidence="3">F-box domain-containing protein</fullName>
    </recommendedName>
</protein>
<evidence type="ECO:0008006" key="3">
    <source>
        <dbReference type="Google" id="ProtNLM"/>
    </source>
</evidence>
<dbReference type="PANTHER" id="PTHR46586">
    <property type="entry name" value="ANKYRIN REPEAT-CONTAINING PROTEIN"/>
    <property type="match status" value="1"/>
</dbReference>
<accession>A0AAD3CKJ0</accession>
<proteinExistence type="predicted"/>
<dbReference type="PANTHER" id="PTHR46586:SF3">
    <property type="entry name" value="ANKYRIN REPEAT-CONTAINING PROTEIN"/>
    <property type="match status" value="1"/>
</dbReference>
<dbReference type="InterPro" id="IPR052050">
    <property type="entry name" value="SecEffector_AnkRepeat"/>
</dbReference>
<evidence type="ECO:0000313" key="1">
    <source>
        <dbReference type="EMBL" id="GFH46350.1"/>
    </source>
</evidence>
<gene>
    <name evidence="1" type="ORF">CTEN210_02824</name>
</gene>
<sequence length="1006" mass="117462">MSGEDASAEPIRKKARTHLMNTFAEKNATVMPIRGTCAPSNNVQQRVDELSQKLSTFYKENPEMKYVMECKKLLANVKSAVDKYRHDVEAEANVQLNEKKSPLYSLPDEVLRRCMSYVGGKNYGFVALASKKLCKAYKEEYESEEGTLTSYKSAAASVNTAKYCIENLCRPLEEKDELFKVAAVNGNIYVLRYATSSGYDLIPILCSKEKGQDYKECTFGPENLFDSYISTKIVANGHLHILKYLHEELGYRFGSRAFCKPAMQHRKLEILEWLKSINALDDYSLKVFCITSGSLDILKWVQDLKFINGYVFLQPTLDINAAIASKSIDMIEYCLEIGNEFDDRSEAAVARTENLKLFRFCYDKGLEFHSDNSMHRTLTKLHYREESEISWEFLEIIKFLRSVGVQWPEGAMRLLLCRGSFELVQYAHENGLTMPNYNDIIPRFLAERNQNVEKLKYLIANNTSWESFLLNEFRPSRQERFRIWNKKDLSLLDCFVGKNDQLDNIILKEIIEPRTTEQAGRLLYLSEMMFEQYKIVERPVWLEGVQFMFEKGKDIQIFIEDVVYPPHRPNMEFIKYLRTCRGCHWTRDKEKGNELLCRIACSLGIEDVKWAFENGCRGRSPIPFNEEQWDEGYMMRTSEWYSNYDFLQENCILGFDFQDVGDDFMYHDLFLREENHSKVLEETDLDYCELHLDLNLTTFLARKTKYGTLEMIQFAQKNGCPWSSSEVISALLCKYDFSHEKFNYLMEIGCKIEYDRFVVDSLRRKNELDSLELFVGKNSTFDNALFKSMVKCDGRVYCTPPWLEGITFVLEKGKDIQNFQSIEEVFETCRTMDGLKYFHSLGLPWCLDTSRNNRLLSGIACYNKLDDVKWAYENGCNGGLHVKEEHIKSDHIKSEYFDSSKRENWNENRRFFLENGLPLTEMNIPEKEISQLEAKYPSRDEMFFRMNYSTLKSLVDRGYAFRSQSEKERITKEALEKCMDRFSNADERKRLALFQKMGVSKSSSSK</sequence>
<evidence type="ECO:0000313" key="2">
    <source>
        <dbReference type="Proteomes" id="UP001054902"/>
    </source>
</evidence>
<keyword evidence="2" id="KW-1185">Reference proteome</keyword>
<dbReference type="AlphaFoldDB" id="A0AAD3CKJ0"/>
<dbReference type="Proteomes" id="UP001054902">
    <property type="component" value="Unassembled WGS sequence"/>
</dbReference>
<dbReference type="SUPFAM" id="SSF48403">
    <property type="entry name" value="Ankyrin repeat"/>
    <property type="match status" value="1"/>
</dbReference>
<dbReference type="InterPro" id="IPR036770">
    <property type="entry name" value="Ankyrin_rpt-contain_sf"/>
</dbReference>
<comment type="caution">
    <text evidence="1">The sequence shown here is derived from an EMBL/GenBank/DDBJ whole genome shotgun (WGS) entry which is preliminary data.</text>
</comment>
<reference evidence="1 2" key="1">
    <citation type="journal article" date="2021" name="Sci. Rep.">
        <title>The genome of the diatom Chaetoceros tenuissimus carries an ancient integrated fragment of an extant virus.</title>
        <authorList>
            <person name="Hongo Y."/>
            <person name="Kimura K."/>
            <person name="Takaki Y."/>
            <person name="Yoshida Y."/>
            <person name="Baba S."/>
            <person name="Kobayashi G."/>
            <person name="Nagasaki K."/>
            <person name="Hano T."/>
            <person name="Tomaru Y."/>
        </authorList>
    </citation>
    <scope>NUCLEOTIDE SEQUENCE [LARGE SCALE GENOMIC DNA]</scope>
    <source>
        <strain evidence="1 2">NIES-3715</strain>
    </source>
</reference>